<evidence type="ECO:0000313" key="2">
    <source>
        <dbReference type="EMBL" id="QHS97853.1"/>
    </source>
</evidence>
<feature type="compositionally biased region" description="Basic and acidic residues" evidence="1">
    <location>
        <begin position="7"/>
        <end position="22"/>
    </location>
</feature>
<dbReference type="EMBL" id="MN739306">
    <property type="protein sequence ID" value="QHS97853.1"/>
    <property type="molecule type" value="Genomic_DNA"/>
</dbReference>
<protein>
    <submittedName>
        <fullName evidence="2">Uncharacterized protein</fullName>
    </submittedName>
</protein>
<dbReference type="AlphaFoldDB" id="A0A6C0C2V2"/>
<organism evidence="2">
    <name type="scientific">viral metagenome</name>
    <dbReference type="NCBI Taxonomy" id="1070528"/>
    <lineage>
        <taxon>unclassified sequences</taxon>
        <taxon>metagenomes</taxon>
        <taxon>organismal metagenomes</taxon>
    </lineage>
</organism>
<evidence type="ECO:0000256" key="1">
    <source>
        <dbReference type="SAM" id="MobiDB-lite"/>
    </source>
</evidence>
<proteinExistence type="predicted"/>
<feature type="region of interest" description="Disordered" evidence="1">
    <location>
        <begin position="1"/>
        <end position="31"/>
    </location>
</feature>
<reference evidence="2" key="1">
    <citation type="journal article" date="2020" name="Nature">
        <title>Giant virus diversity and host interactions through global metagenomics.</title>
        <authorList>
            <person name="Schulz F."/>
            <person name="Roux S."/>
            <person name="Paez-Espino D."/>
            <person name="Jungbluth S."/>
            <person name="Walsh D.A."/>
            <person name="Denef V.J."/>
            <person name="McMahon K.D."/>
            <person name="Konstantinidis K.T."/>
            <person name="Eloe-Fadrosh E.A."/>
            <person name="Kyrpides N.C."/>
            <person name="Woyke T."/>
        </authorList>
    </citation>
    <scope>NUCLEOTIDE SEQUENCE</scope>
    <source>
        <strain evidence="2">GVMAG-M-3300020182-33</strain>
    </source>
</reference>
<sequence length="77" mass="8744">MSFVKNVFDRDVTGRNPTDRGRQAPKISLSTDRRGTPLCSFFHIAKKSSCQLPGCATSNLLRLTERTPTRKEMDNMR</sequence>
<accession>A0A6C0C2V2</accession>
<name>A0A6C0C2V2_9ZZZZ</name>